<evidence type="ECO:0000313" key="5">
    <source>
        <dbReference type="Proteomes" id="UP000694580"/>
    </source>
</evidence>
<dbReference type="InterPro" id="IPR039902">
    <property type="entry name" value="CCDC148/CCDC112"/>
</dbReference>
<dbReference type="AlphaFoldDB" id="A0AAY4DR94"/>
<reference evidence="4 5" key="1">
    <citation type="submission" date="2020-06" db="EMBL/GenBank/DDBJ databases">
        <authorList>
            <consortium name="Wellcome Sanger Institute Data Sharing"/>
        </authorList>
    </citation>
    <scope>NUCLEOTIDE SEQUENCE [LARGE SCALE GENOMIC DNA]</scope>
</reference>
<dbReference type="PANTHER" id="PTHR21549:SF0">
    <property type="entry name" value="COILED-COIL DOMAIN-CONTAINING PROTEIN 112"/>
    <property type="match status" value="1"/>
</dbReference>
<dbReference type="PANTHER" id="PTHR21549">
    <property type="entry name" value="MUTATED IN BLADDER CANCER 1"/>
    <property type="match status" value="1"/>
</dbReference>
<keyword evidence="1 2" id="KW-0175">Coiled coil</keyword>
<reference evidence="4" key="2">
    <citation type="submission" date="2025-08" db="UniProtKB">
        <authorList>
            <consortium name="Ensembl"/>
        </authorList>
    </citation>
    <scope>IDENTIFICATION</scope>
</reference>
<feature type="compositionally biased region" description="Basic and acidic residues" evidence="3">
    <location>
        <begin position="322"/>
        <end position="347"/>
    </location>
</feature>
<reference evidence="4" key="3">
    <citation type="submission" date="2025-09" db="UniProtKB">
        <authorList>
            <consortium name="Ensembl"/>
        </authorList>
    </citation>
    <scope>IDENTIFICATION</scope>
</reference>
<sequence length="485" mass="56845">MTSNGAPWRPRAESNMAALATGGVACKQRQSADGAGGAGFARKAAQLKTLVEKCEKEVWLRSCPSHAFGALEEAHVTLKEELNAENIRVQQHLMKINQAVSRFQRDLCDARPSDLLIEKLKATMTEVEDMISGFREQQHQSFEELLKEERTCWQQVCAFQKKIETWSFASKPGAALPRGPSSAVLKAGLPPEVSALETFLQQTGGQHGGWDQYDHQSFLKLWTRHGGKASYRREAALHLPHRTEEEVRLHEDWFLMLRELQEKKREAIDRWRTCRQKEKQQQLQKHEEQQEEERRNRGSVEEQKRLTQQERMGAAKQLQEWRNQREHRRQEVEDQKMKEELERRRKAQEERRKQAEVKLAVQAHCQQRKEQEEQRLLEKEARDHVEMEERRREASQLIQHFQERDLHKLGAKLQKKQQRELEDLEKEKRQAVLKEKAEAHISRDPARLWRPTKGWEERLKDIGPTGGGPVLQMFHRAVPSWRQGL</sequence>
<keyword evidence="5" id="KW-1185">Reference proteome</keyword>
<dbReference type="GeneTree" id="ENSGT00940000167760"/>
<organism evidence="4 5">
    <name type="scientific">Denticeps clupeoides</name>
    <name type="common">denticle herring</name>
    <dbReference type="NCBI Taxonomy" id="299321"/>
    <lineage>
        <taxon>Eukaryota</taxon>
        <taxon>Metazoa</taxon>
        <taxon>Chordata</taxon>
        <taxon>Craniata</taxon>
        <taxon>Vertebrata</taxon>
        <taxon>Euteleostomi</taxon>
        <taxon>Actinopterygii</taxon>
        <taxon>Neopterygii</taxon>
        <taxon>Teleostei</taxon>
        <taxon>Clupei</taxon>
        <taxon>Clupeiformes</taxon>
        <taxon>Denticipitoidei</taxon>
        <taxon>Denticipitidae</taxon>
        <taxon>Denticeps</taxon>
    </lineage>
</organism>
<name>A0AAY4DR94_9TELE</name>
<feature type="region of interest" description="Disordered" evidence="3">
    <location>
        <begin position="279"/>
        <end position="347"/>
    </location>
</feature>
<evidence type="ECO:0000256" key="1">
    <source>
        <dbReference type="ARBA" id="ARBA00023054"/>
    </source>
</evidence>
<dbReference type="Proteomes" id="UP000694580">
    <property type="component" value="Chromosome 11"/>
</dbReference>
<dbReference type="Ensembl" id="ENSDCDT00010058171.1">
    <property type="protein sequence ID" value="ENSDCDP00010047918.1"/>
    <property type="gene ID" value="ENSDCDG00010028871.1"/>
</dbReference>
<feature type="coiled-coil region" evidence="2">
    <location>
        <begin position="79"/>
        <end position="137"/>
    </location>
</feature>
<accession>A0AAY4DR94</accession>
<gene>
    <name evidence="4" type="primary">CCDC112</name>
</gene>
<evidence type="ECO:0000256" key="2">
    <source>
        <dbReference type="SAM" id="Coils"/>
    </source>
</evidence>
<evidence type="ECO:0000256" key="3">
    <source>
        <dbReference type="SAM" id="MobiDB-lite"/>
    </source>
</evidence>
<feature type="compositionally biased region" description="Basic and acidic residues" evidence="3">
    <location>
        <begin position="279"/>
        <end position="308"/>
    </location>
</feature>
<protein>
    <recommendedName>
        <fullName evidence="6">Coiled-coil domain-containing protein 112</fullName>
    </recommendedName>
</protein>
<evidence type="ECO:0000313" key="4">
    <source>
        <dbReference type="Ensembl" id="ENSDCDP00010047918.1"/>
    </source>
</evidence>
<proteinExistence type="predicted"/>
<evidence type="ECO:0008006" key="6">
    <source>
        <dbReference type="Google" id="ProtNLM"/>
    </source>
</evidence>